<organism evidence="2 3">
    <name type="scientific">Ranatra chinensis</name>
    <dbReference type="NCBI Taxonomy" id="642074"/>
    <lineage>
        <taxon>Eukaryota</taxon>
        <taxon>Metazoa</taxon>
        <taxon>Ecdysozoa</taxon>
        <taxon>Arthropoda</taxon>
        <taxon>Hexapoda</taxon>
        <taxon>Insecta</taxon>
        <taxon>Pterygota</taxon>
        <taxon>Neoptera</taxon>
        <taxon>Paraneoptera</taxon>
        <taxon>Hemiptera</taxon>
        <taxon>Heteroptera</taxon>
        <taxon>Panheteroptera</taxon>
        <taxon>Nepomorpha</taxon>
        <taxon>Nepidae</taxon>
        <taxon>Ranatrinae</taxon>
        <taxon>Ranatra</taxon>
    </lineage>
</organism>
<evidence type="ECO:0000256" key="1">
    <source>
        <dbReference type="SAM" id="MobiDB-lite"/>
    </source>
</evidence>
<dbReference type="EMBL" id="JBFDAA010000018">
    <property type="protein sequence ID" value="KAL1116268.1"/>
    <property type="molecule type" value="Genomic_DNA"/>
</dbReference>
<proteinExistence type="predicted"/>
<evidence type="ECO:0000313" key="2">
    <source>
        <dbReference type="EMBL" id="KAL1116268.1"/>
    </source>
</evidence>
<accession>A0ABD0YB61</accession>
<feature type="compositionally biased region" description="Low complexity" evidence="1">
    <location>
        <begin position="1"/>
        <end position="13"/>
    </location>
</feature>
<feature type="compositionally biased region" description="Basic and acidic residues" evidence="1">
    <location>
        <begin position="103"/>
        <end position="114"/>
    </location>
</feature>
<name>A0ABD0YB61_9HEMI</name>
<feature type="region of interest" description="Disordered" evidence="1">
    <location>
        <begin position="87"/>
        <end position="114"/>
    </location>
</feature>
<feature type="region of interest" description="Disordered" evidence="1">
    <location>
        <begin position="1"/>
        <end position="34"/>
    </location>
</feature>
<keyword evidence="3" id="KW-1185">Reference proteome</keyword>
<gene>
    <name evidence="2" type="ORF">AAG570_005763</name>
</gene>
<feature type="compositionally biased region" description="Basic and acidic residues" evidence="1">
    <location>
        <begin position="23"/>
        <end position="34"/>
    </location>
</feature>
<comment type="caution">
    <text evidence="2">The sequence shown here is derived from an EMBL/GenBank/DDBJ whole genome shotgun (WGS) entry which is preliminary data.</text>
</comment>
<sequence length="212" mass="23256">MSSTGDSGSSSNEGTEDGWESPTEERGASPGRRRGDVVYEEFGLRGDRGVTAESRVRLQDGTRVLTRFVVCGKNGRNVVRAATRVDDGSPTVRRTRRSSRTTSRKELADTGTRLPEDRVRRGEVGTSSSVPVPAITSEKYRLMLARADAIRETWAKHTKPIVVPRVCGTFTPMQVYTPHKYSARVHVLSQSSGLDLPNAYSHGKGIFTIGFD</sequence>
<dbReference type="AlphaFoldDB" id="A0ABD0YB61"/>
<evidence type="ECO:0000313" key="3">
    <source>
        <dbReference type="Proteomes" id="UP001558652"/>
    </source>
</evidence>
<protein>
    <submittedName>
        <fullName evidence="2">Uncharacterized protein</fullName>
    </submittedName>
</protein>
<reference evidence="2 3" key="1">
    <citation type="submission" date="2024-07" db="EMBL/GenBank/DDBJ databases">
        <title>Chromosome-level genome assembly of the water stick insect Ranatra chinensis (Heteroptera: Nepidae).</title>
        <authorList>
            <person name="Liu X."/>
        </authorList>
    </citation>
    <scope>NUCLEOTIDE SEQUENCE [LARGE SCALE GENOMIC DNA]</scope>
    <source>
        <strain evidence="2">Cailab_2021Rc</strain>
        <tissue evidence="2">Muscle</tissue>
    </source>
</reference>
<dbReference type="Proteomes" id="UP001558652">
    <property type="component" value="Unassembled WGS sequence"/>
</dbReference>